<protein>
    <recommendedName>
        <fullName evidence="2">Myb/SANT-like domain-containing protein</fullName>
    </recommendedName>
</protein>
<dbReference type="InterPro" id="IPR024752">
    <property type="entry name" value="Myb/SANT-like_dom"/>
</dbReference>
<gene>
    <name evidence="3" type="ORF">PVAP13_5NG542800</name>
</gene>
<keyword evidence="1" id="KW-0175">Coiled coil</keyword>
<proteinExistence type="predicted"/>
<accession>A0A8T0S0C2</accession>
<dbReference type="EMBL" id="CM029046">
    <property type="protein sequence ID" value="KAG2592372.1"/>
    <property type="molecule type" value="Genomic_DNA"/>
</dbReference>
<organism evidence="3 4">
    <name type="scientific">Panicum virgatum</name>
    <name type="common">Blackwell switchgrass</name>
    <dbReference type="NCBI Taxonomy" id="38727"/>
    <lineage>
        <taxon>Eukaryota</taxon>
        <taxon>Viridiplantae</taxon>
        <taxon>Streptophyta</taxon>
        <taxon>Embryophyta</taxon>
        <taxon>Tracheophyta</taxon>
        <taxon>Spermatophyta</taxon>
        <taxon>Magnoliopsida</taxon>
        <taxon>Liliopsida</taxon>
        <taxon>Poales</taxon>
        <taxon>Poaceae</taxon>
        <taxon>PACMAD clade</taxon>
        <taxon>Panicoideae</taxon>
        <taxon>Panicodae</taxon>
        <taxon>Paniceae</taxon>
        <taxon>Panicinae</taxon>
        <taxon>Panicum</taxon>
        <taxon>Panicum sect. Hiantes</taxon>
    </lineage>
</organism>
<evidence type="ECO:0000259" key="2">
    <source>
        <dbReference type="Pfam" id="PF12776"/>
    </source>
</evidence>
<keyword evidence="4" id="KW-1185">Reference proteome</keyword>
<evidence type="ECO:0000313" key="3">
    <source>
        <dbReference type="EMBL" id="KAG2592372.1"/>
    </source>
</evidence>
<name>A0A8T0S0C2_PANVG</name>
<feature type="domain" description="Myb/SANT-like" evidence="2">
    <location>
        <begin position="8"/>
        <end position="100"/>
    </location>
</feature>
<reference evidence="3" key="1">
    <citation type="submission" date="2020-05" db="EMBL/GenBank/DDBJ databases">
        <title>WGS assembly of Panicum virgatum.</title>
        <authorList>
            <person name="Lovell J.T."/>
            <person name="Jenkins J."/>
            <person name="Shu S."/>
            <person name="Juenger T.E."/>
            <person name="Schmutz J."/>
        </authorList>
    </citation>
    <scope>NUCLEOTIDE SEQUENCE</scope>
    <source>
        <strain evidence="3">AP13</strain>
    </source>
</reference>
<feature type="coiled-coil region" evidence="1">
    <location>
        <begin position="49"/>
        <end position="76"/>
    </location>
</feature>
<dbReference type="AlphaFoldDB" id="A0A8T0S0C2"/>
<evidence type="ECO:0000313" key="4">
    <source>
        <dbReference type="Proteomes" id="UP000823388"/>
    </source>
</evidence>
<dbReference type="PANTHER" id="PTHR47069">
    <property type="match status" value="1"/>
</dbReference>
<dbReference type="PANTHER" id="PTHR47069:SF11">
    <property type="entry name" value="OS04G0275550 PROTEIN"/>
    <property type="match status" value="1"/>
</dbReference>
<comment type="caution">
    <text evidence="3">The sequence shown here is derived from an EMBL/GenBank/DDBJ whole genome shotgun (WGS) entry which is preliminary data.</text>
</comment>
<dbReference type="Proteomes" id="UP000823388">
    <property type="component" value="Chromosome 5N"/>
</dbReference>
<sequence>MDRDCCNWDGPTTRLFLDLCIAEKDKFNFTNQGLTRDGWHNVQRSFKELAGARYTNKQMSNKLQALKKRYRAWKDLHNTSGPGRNKSTGGVDFDADWWDEQQTQQDAIETERLLNRVVHNLLTLTNWIFCSDPTKIGDHSCVPAV</sequence>
<evidence type="ECO:0000256" key="1">
    <source>
        <dbReference type="SAM" id="Coils"/>
    </source>
</evidence>
<dbReference type="Pfam" id="PF12776">
    <property type="entry name" value="Myb_DNA-bind_3"/>
    <property type="match status" value="1"/>
</dbReference>